<proteinExistence type="predicted"/>
<organism evidence="1 2">
    <name type="scientific">Actinocorallia libanotica</name>
    <dbReference type="NCBI Taxonomy" id="46162"/>
    <lineage>
        <taxon>Bacteria</taxon>
        <taxon>Bacillati</taxon>
        <taxon>Actinomycetota</taxon>
        <taxon>Actinomycetes</taxon>
        <taxon>Streptosporangiales</taxon>
        <taxon>Thermomonosporaceae</taxon>
        <taxon>Actinocorallia</taxon>
    </lineage>
</organism>
<dbReference type="EMBL" id="BAAAHH010000001">
    <property type="protein sequence ID" value="GAA0937081.1"/>
    <property type="molecule type" value="Genomic_DNA"/>
</dbReference>
<evidence type="ECO:0000313" key="2">
    <source>
        <dbReference type="Proteomes" id="UP001500665"/>
    </source>
</evidence>
<dbReference type="RefSeq" id="WP_344235903.1">
    <property type="nucleotide sequence ID" value="NZ_BAAAHH010000001.1"/>
</dbReference>
<reference evidence="1 2" key="1">
    <citation type="journal article" date="2019" name="Int. J. Syst. Evol. Microbiol.">
        <title>The Global Catalogue of Microorganisms (GCM) 10K type strain sequencing project: providing services to taxonomists for standard genome sequencing and annotation.</title>
        <authorList>
            <consortium name="The Broad Institute Genomics Platform"/>
            <consortium name="The Broad Institute Genome Sequencing Center for Infectious Disease"/>
            <person name="Wu L."/>
            <person name="Ma J."/>
        </authorList>
    </citation>
    <scope>NUCLEOTIDE SEQUENCE [LARGE SCALE GENOMIC DNA]</scope>
    <source>
        <strain evidence="1 2">JCM 10696</strain>
    </source>
</reference>
<comment type="caution">
    <text evidence="1">The sequence shown here is derived from an EMBL/GenBank/DDBJ whole genome shotgun (WGS) entry which is preliminary data.</text>
</comment>
<name>A0ABN1Q398_9ACTN</name>
<protein>
    <submittedName>
        <fullName evidence="1">Uncharacterized protein</fullName>
    </submittedName>
</protein>
<gene>
    <name evidence="1" type="ORF">GCM10009550_03460</name>
</gene>
<dbReference type="Proteomes" id="UP001500665">
    <property type="component" value="Unassembled WGS sequence"/>
</dbReference>
<keyword evidence="2" id="KW-1185">Reference proteome</keyword>
<evidence type="ECO:0000313" key="1">
    <source>
        <dbReference type="EMBL" id="GAA0937081.1"/>
    </source>
</evidence>
<accession>A0ABN1Q398</accession>
<sequence length="74" mass="8493">MLRDEPIVAETDPSGAPKSIIRRGRRYRVRVLDIWQAPGGARLYRLQARAENGACAVVEVRRTGAVFRLSRWWD</sequence>